<feature type="compositionally biased region" description="Low complexity" evidence="1">
    <location>
        <begin position="14"/>
        <end position="43"/>
    </location>
</feature>
<feature type="region of interest" description="Disordered" evidence="1">
    <location>
        <begin position="1"/>
        <end position="74"/>
    </location>
</feature>
<feature type="compositionally biased region" description="Gly residues" evidence="1">
    <location>
        <begin position="505"/>
        <end position="515"/>
    </location>
</feature>
<comment type="caution">
    <text evidence="2">The sequence shown here is derived from an EMBL/GenBank/DDBJ whole genome shotgun (WGS) entry which is preliminary data.</text>
</comment>
<feature type="compositionally biased region" description="Basic residues" evidence="1">
    <location>
        <begin position="1"/>
        <end position="13"/>
    </location>
</feature>
<dbReference type="Proteomes" id="UP001176521">
    <property type="component" value="Unassembled WGS sequence"/>
</dbReference>
<feature type="region of interest" description="Disordered" evidence="1">
    <location>
        <begin position="772"/>
        <end position="817"/>
    </location>
</feature>
<evidence type="ECO:0000256" key="1">
    <source>
        <dbReference type="SAM" id="MobiDB-lite"/>
    </source>
</evidence>
<gene>
    <name evidence="2" type="ORF">OC842_006291</name>
</gene>
<feature type="region of interest" description="Disordered" evidence="1">
    <location>
        <begin position="1222"/>
        <end position="1305"/>
    </location>
</feature>
<feature type="region of interest" description="Disordered" evidence="1">
    <location>
        <begin position="81"/>
        <end position="100"/>
    </location>
</feature>
<organism evidence="2 3">
    <name type="scientific">Tilletia horrida</name>
    <dbReference type="NCBI Taxonomy" id="155126"/>
    <lineage>
        <taxon>Eukaryota</taxon>
        <taxon>Fungi</taxon>
        <taxon>Dikarya</taxon>
        <taxon>Basidiomycota</taxon>
        <taxon>Ustilaginomycotina</taxon>
        <taxon>Exobasidiomycetes</taxon>
        <taxon>Tilletiales</taxon>
        <taxon>Tilletiaceae</taxon>
        <taxon>Tilletia</taxon>
    </lineage>
</organism>
<dbReference type="EMBL" id="JAPDMQ010000544">
    <property type="protein sequence ID" value="KAK0523012.1"/>
    <property type="molecule type" value="Genomic_DNA"/>
</dbReference>
<accession>A0AAN6G851</accession>
<protein>
    <submittedName>
        <fullName evidence="2">Uncharacterized protein</fullName>
    </submittedName>
</protein>
<feature type="compositionally biased region" description="Polar residues" evidence="1">
    <location>
        <begin position="1181"/>
        <end position="1208"/>
    </location>
</feature>
<feature type="region of interest" description="Disordered" evidence="1">
    <location>
        <begin position="154"/>
        <end position="176"/>
    </location>
</feature>
<feature type="compositionally biased region" description="Basic residues" evidence="1">
    <location>
        <begin position="489"/>
        <end position="499"/>
    </location>
</feature>
<proteinExistence type="predicted"/>
<feature type="compositionally biased region" description="Acidic residues" evidence="1">
    <location>
        <begin position="164"/>
        <end position="174"/>
    </location>
</feature>
<feature type="region of interest" description="Disordered" evidence="1">
    <location>
        <begin position="398"/>
        <end position="573"/>
    </location>
</feature>
<feature type="compositionally biased region" description="Basic residues" evidence="1">
    <location>
        <begin position="86"/>
        <end position="100"/>
    </location>
</feature>
<feature type="compositionally biased region" description="Low complexity" evidence="1">
    <location>
        <begin position="63"/>
        <end position="74"/>
    </location>
</feature>
<feature type="region of interest" description="Disordered" evidence="1">
    <location>
        <begin position="736"/>
        <end position="758"/>
    </location>
</feature>
<feature type="region of interest" description="Disordered" evidence="1">
    <location>
        <begin position="632"/>
        <end position="656"/>
    </location>
</feature>
<feature type="compositionally biased region" description="Gly residues" evidence="1">
    <location>
        <begin position="1289"/>
        <end position="1299"/>
    </location>
</feature>
<name>A0AAN6G851_9BASI</name>
<evidence type="ECO:0000313" key="2">
    <source>
        <dbReference type="EMBL" id="KAK0523012.1"/>
    </source>
</evidence>
<feature type="compositionally biased region" description="Acidic residues" evidence="1">
    <location>
        <begin position="744"/>
        <end position="758"/>
    </location>
</feature>
<feature type="compositionally biased region" description="Gly residues" evidence="1">
    <location>
        <begin position="781"/>
        <end position="793"/>
    </location>
</feature>
<feature type="region of interest" description="Disordered" evidence="1">
    <location>
        <begin position="1165"/>
        <end position="1210"/>
    </location>
</feature>
<reference evidence="2" key="1">
    <citation type="journal article" date="2023" name="PhytoFront">
        <title>Draft Genome Resources of Seven Strains of Tilletia horrida, Causal Agent of Kernel Smut of Rice.</title>
        <authorList>
            <person name="Khanal S."/>
            <person name="Antony Babu S."/>
            <person name="Zhou X.G."/>
        </authorList>
    </citation>
    <scope>NUCLEOTIDE SEQUENCE</scope>
    <source>
        <strain evidence="2">TX3</strain>
    </source>
</reference>
<sequence>MAFAQHPHHRARRTAAAAEAAAASSAPSASGHSATAGAYAASTNPGGSGGNHDLHTASNTTKAPSSSSAAAAAAAAGLGIDDGHHHHEQQKHQKYSRRLRRSLASGAHLHAADADHSRADDDSLLLASGSLAHQQLHSPSSSGADWTLVFPGRRHQQQQQLHEDVEDDHEDQDDVPPAVSYAVVDPFVSPDPQAVGSIDHAHQPLASPSAILDFPHAPLAGTGFPSHAATALSTDDALGFSFADSYTSAAPSAALGVLPESSLAWSMPSAPSEVLLASGEGEHEDIQDATAAAAAAAAAAAESALRARSSGRVPLGRKDSTASSSVLSLSTSYSSGAYTNATGLGNTANNATSAFLMPPPSPSVFSAAGTGSALFGFANQAGSTGAGTSDAAFQVPLAPSTEAGGSSPKHQDAASSARRRRRKARAGAGASATADHADKGLTSTKSGKAKATEESAAASGSRVTSSSEDSDDQDGRSSKRSNNSGSAAVRRRAARRNQRRAAAGVGVGSAVGPGPGASTSPRLGGGARLQLRGDGVTVLRPSPPLADNDNATTPATTTSTKMEEEGKLRRQPASASTRLLSAILRKLFTLEPDVLDAFLLGSEGHVLGHSAAASSSENKLMGGASVSNVSAGARSAATRSSSSSSSHALSQRPRRTVRFASVADGLRHASAGGEGEAARAYEYDYRTFGAVGVHESRTRRRQQRHVGGIHVEEVEQPTHASSTTESANPVLALARAEERAGEPEAAEEDGLDSEEEGEVEAALVKLYPVDGPSTQAQRAAGSGGAGAGAGPGTGFAHPYTQTRSGAGGKSLPNDFDGLSSSSIQRTLSSAALSLSNAGTADAGDGGGSGAATMMEPTAWEALRALFDERLARQAYSFHEGIGLPLSLRLLRWVLRRSGMWTGQEASEEGAKRGAGMMIGWDGFEEQEGRTEAGREGDGALSEAAAASLVGGVVDPALLLDGNGGGTAIGGGALVVGDEERREWERAWARGVALAAAGGGGAGSTASAMLTPPAATPTLGASSLFEGAGGEQTPQYSSGAPSLVSAAELAEREWERSSRVWEHGATSVSASVSASATGSGAFGHHGRSFSAYNLAAASPPFAYSGYPTSWTMRHHRQGVRAGGEPGPSRYHYIQQLQQQQQPHGFYPSHYASYGDLPAIAASVESSFSTSGGRNGRGEAAVSQPQSQVLQGPSSSPSPLAHSGTYSTAPSALGLGQGTGGWGGAVRFTPTAPGVRKVGGGAAAPQQGEEEEDEAGRDADEERSEGGLVGGLERRAASGSGSFGRRIRVGTGTGAGAGAGRGGDDSE</sequence>
<feature type="compositionally biased region" description="Low complexity" evidence="1">
    <location>
        <begin position="632"/>
        <end position="651"/>
    </location>
</feature>
<feature type="compositionally biased region" description="Acidic residues" evidence="1">
    <location>
        <begin position="1246"/>
        <end position="1261"/>
    </location>
</feature>
<evidence type="ECO:0000313" key="3">
    <source>
        <dbReference type="Proteomes" id="UP001176521"/>
    </source>
</evidence>
<keyword evidence="3" id="KW-1185">Reference proteome</keyword>
<feature type="compositionally biased region" description="Low complexity" evidence="1">
    <location>
        <begin position="551"/>
        <end position="560"/>
    </location>
</feature>